<evidence type="ECO:0000313" key="2">
    <source>
        <dbReference type="Proteomes" id="UP000249865"/>
    </source>
</evidence>
<proteinExistence type="predicted"/>
<dbReference type="Proteomes" id="UP000249865">
    <property type="component" value="Chromosome"/>
</dbReference>
<reference evidence="2" key="1">
    <citation type="submission" date="2018-06" db="EMBL/GenBank/DDBJ databases">
        <title>Complete genome sequences of Mycoplasma anatis, M. anseris and M. cloacale type strains.</title>
        <authorList>
            <person name="Grozner D."/>
            <person name="Forro B."/>
            <person name="Sulyok K.M."/>
            <person name="Marton S."/>
            <person name="Kreizinger Z."/>
            <person name="Banyai K."/>
            <person name="Gyuranecz M."/>
        </authorList>
    </citation>
    <scope>NUCLEOTIDE SEQUENCE [LARGE SCALE GENOMIC DNA]</scope>
    <source>
        <strain evidence="2">NCTC 10199</strain>
    </source>
</reference>
<dbReference type="EMBL" id="CP030103">
    <property type="protein sequence ID" value="AWX42533.1"/>
    <property type="molecule type" value="Genomic_DNA"/>
</dbReference>
<name>A0A2Z4LLE7_9BACT</name>
<dbReference type="NCBIfam" id="NF045955">
    <property type="entry name" value="MHO_4530_fam"/>
    <property type="match status" value="1"/>
</dbReference>
<gene>
    <name evidence="1" type="ORF">DK849_00315</name>
</gene>
<dbReference type="KEGG" id="mclo:DK849_00315"/>
<evidence type="ECO:0000313" key="1">
    <source>
        <dbReference type="EMBL" id="AWX42533.1"/>
    </source>
</evidence>
<dbReference type="AlphaFoldDB" id="A0A2Z4LLE7"/>
<accession>A0A2Z4LLE7</accession>
<organism evidence="1 2">
    <name type="scientific">Metamycoplasma cloacale</name>
    <dbReference type="NCBI Taxonomy" id="92401"/>
    <lineage>
        <taxon>Bacteria</taxon>
        <taxon>Bacillati</taxon>
        <taxon>Mycoplasmatota</taxon>
        <taxon>Mycoplasmoidales</taxon>
        <taxon>Metamycoplasmataceae</taxon>
        <taxon>Metamycoplasma</taxon>
    </lineage>
</organism>
<dbReference type="RefSeq" id="WP_029330578.1">
    <property type="nucleotide sequence ID" value="NZ_CP030103.1"/>
</dbReference>
<sequence>MHNSLSITLCTLFLIIFVVVIITIVISFIKLHSKKNNDNYGFVIFDIDLRKQRAKWFNDINMLNKAPEFMKKSPLVSGEWCEMSDFYQLFNNNSIAKIKRIWDLKKYLTEIEKLKVSLTTGNNELFEYTITVEIPNNNSNIIQVSLEWQKQQTKNTSIFNRITEHINSLFQQKYHSVLCAIINSKYILDEETINGLYNQLIPTQIATHMDLIKENDRLFFAFKGLPHVKKNTMNIYNEILENFSNKAVKYFDYVFVVKQNSNNKLLPKTYNTLLNYIYLLIETKKLDNFQIIEENLTNKDDYKFFSKAYNRAEKLINNNELTMTYTNVKNLSKNSNDYKIINPVLTNRSLDDILRVQMNDLDVFSNLTTKFIETNQMTNRSNSIFILDDYYFVKNGLNPLRNMIENNDNLYLTIRISNWNNIINVINKYELLKTDYPMNLYIDNIDNNVVQILNEKNIKMIILGKNITNNLNIPKNMIYTNKLIELIRHKRGIVVFDNFNANVYKKIFEDKYEKIYYTE</sequence>
<keyword evidence="2" id="KW-1185">Reference proteome</keyword>
<protein>
    <submittedName>
        <fullName evidence="1">Uncharacterized protein</fullName>
    </submittedName>
</protein>